<dbReference type="AlphaFoldDB" id="A0A7S4WGV9"/>
<protein>
    <submittedName>
        <fullName evidence="2">Uncharacterized protein</fullName>
    </submittedName>
</protein>
<feature type="region of interest" description="Disordered" evidence="1">
    <location>
        <begin position="228"/>
        <end position="261"/>
    </location>
</feature>
<proteinExistence type="predicted"/>
<feature type="compositionally biased region" description="Basic and acidic residues" evidence="1">
    <location>
        <begin position="228"/>
        <end position="240"/>
    </location>
</feature>
<dbReference type="EMBL" id="HBNS01054579">
    <property type="protein sequence ID" value="CAE4656799.1"/>
    <property type="molecule type" value="Transcribed_RNA"/>
</dbReference>
<organism evidence="2">
    <name type="scientific">Ditylum brightwellii</name>
    <dbReference type="NCBI Taxonomy" id="49249"/>
    <lineage>
        <taxon>Eukaryota</taxon>
        <taxon>Sar</taxon>
        <taxon>Stramenopiles</taxon>
        <taxon>Ochrophyta</taxon>
        <taxon>Bacillariophyta</taxon>
        <taxon>Mediophyceae</taxon>
        <taxon>Lithodesmiophycidae</taxon>
        <taxon>Lithodesmiales</taxon>
        <taxon>Lithodesmiaceae</taxon>
        <taxon>Ditylum</taxon>
    </lineage>
</organism>
<evidence type="ECO:0000256" key="1">
    <source>
        <dbReference type="SAM" id="MobiDB-lite"/>
    </source>
</evidence>
<reference evidence="2" key="1">
    <citation type="submission" date="2021-01" db="EMBL/GenBank/DDBJ databases">
        <authorList>
            <person name="Corre E."/>
            <person name="Pelletier E."/>
            <person name="Niang G."/>
            <person name="Scheremetjew M."/>
            <person name="Finn R."/>
            <person name="Kale V."/>
            <person name="Holt S."/>
            <person name="Cochrane G."/>
            <person name="Meng A."/>
            <person name="Brown T."/>
            <person name="Cohen L."/>
        </authorList>
    </citation>
    <scope>NUCLEOTIDE SEQUENCE</scope>
    <source>
        <strain evidence="2">GSO104</strain>
    </source>
</reference>
<gene>
    <name evidence="2" type="ORF">DBRI00130_LOCUS39579</name>
</gene>
<sequence>MYRENKELTRHLFGQLDRTKNDLMKRFGHLTTQLDVSEYNKVLRRNIIIREEREDDESLSSSDEDESLSSEEGVDDEEEWDEKEYIDTEALARVKSLRCKVRETSRRIFDMRENLTERVVNSAKEEIGLIREQTMSINDQGRVTDEISFCDDDTEMTDSEDLAKMEEMEKTLLRMSKTVKYVDDNLPSKIELLQETIDTIDASVDKLRKRAEADKKDEKHLDFLPRTEKAILSRSNEGRKNNTPVESDCDEKEEDVREQYNAMSPEKRFALYLLQD</sequence>
<name>A0A7S4WGV9_9STRA</name>
<feature type="region of interest" description="Disordered" evidence="1">
    <location>
        <begin position="54"/>
        <end position="82"/>
    </location>
</feature>
<accession>A0A7S4WGV9</accession>
<evidence type="ECO:0000313" key="2">
    <source>
        <dbReference type="EMBL" id="CAE4656799.1"/>
    </source>
</evidence>